<reference evidence="2 3" key="1">
    <citation type="submission" date="2019-06" db="EMBL/GenBank/DDBJ databases">
        <title>Sequencing the genomes of 1000 actinobacteria strains.</title>
        <authorList>
            <person name="Klenk H.-P."/>
        </authorList>
    </citation>
    <scope>NUCLEOTIDE SEQUENCE [LARGE SCALE GENOMIC DNA]</scope>
    <source>
        <strain evidence="2 3">DSM 24083</strain>
    </source>
</reference>
<organism evidence="2 3">
    <name type="scientific">Enteractinococcus coprophilus</name>
    <dbReference type="NCBI Taxonomy" id="1027633"/>
    <lineage>
        <taxon>Bacteria</taxon>
        <taxon>Bacillati</taxon>
        <taxon>Actinomycetota</taxon>
        <taxon>Actinomycetes</taxon>
        <taxon>Micrococcales</taxon>
        <taxon>Micrococcaceae</taxon>
    </lineage>
</organism>
<comment type="caution">
    <text evidence="2">The sequence shown here is derived from an EMBL/GenBank/DDBJ whole genome shotgun (WGS) entry which is preliminary data.</text>
</comment>
<evidence type="ECO:0000313" key="3">
    <source>
        <dbReference type="Proteomes" id="UP000319746"/>
    </source>
</evidence>
<gene>
    <name evidence="2" type="ORF">FB556_0362</name>
</gene>
<dbReference type="Proteomes" id="UP000319746">
    <property type="component" value="Unassembled WGS sequence"/>
</dbReference>
<name>A0A543AMW0_9MICC</name>
<accession>A0A543AMW0</accession>
<dbReference type="EMBL" id="VFOU01000001">
    <property type="protein sequence ID" value="TQL73913.1"/>
    <property type="molecule type" value="Genomic_DNA"/>
</dbReference>
<proteinExistence type="predicted"/>
<protein>
    <submittedName>
        <fullName evidence="2">Uncharacterized protein</fullName>
    </submittedName>
</protein>
<dbReference type="AlphaFoldDB" id="A0A543AMW0"/>
<evidence type="ECO:0000256" key="1">
    <source>
        <dbReference type="SAM" id="MobiDB-lite"/>
    </source>
</evidence>
<feature type="region of interest" description="Disordered" evidence="1">
    <location>
        <begin position="1"/>
        <end position="23"/>
    </location>
</feature>
<keyword evidence="3" id="KW-1185">Reference proteome</keyword>
<evidence type="ECO:0000313" key="2">
    <source>
        <dbReference type="EMBL" id="TQL73913.1"/>
    </source>
</evidence>
<sequence length="36" mass="4146">MTTLFNFLTPEPEPNPHQVPDDQGDFDWIMVSEPPC</sequence>